<evidence type="ECO:0000313" key="2">
    <source>
        <dbReference type="Proteomes" id="UP001055437"/>
    </source>
</evidence>
<dbReference type="Proteomes" id="UP001055437">
    <property type="component" value="Chromosome"/>
</dbReference>
<name>A0ABY5B1L9_CLOSE</name>
<evidence type="ECO:0000313" key="1">
    <source>
        <dbReference type="EMBL" id="USS00527.1"/>
    </source>
</evidence>
<dbReference type="RefSeq" id="WP_227909568.1">
    <property type="nucleotide sequence ID" value="NZ_CP023671.1"/>
</dbReference>
<proteinExistence type="predicted"/>
<protein>
    <recommendedName>
        <fullName evidence="3">Core-binding (CB) domain-containing protein</fullName>
    </recommendedName>
</protein>
<gene>
    <name evidence="1" type="ORF">NH397_13720</name>
</gene>
<organism evidence="1 2">
    <name type="scientific">Clostridium septicum</name>
    <dbReference type="NCBI Taxonomy" id="1504"/>
    <lineage>
        <taxon>Bacteria</taxon>
        <taxon>Bacillati</taxon>
        <taxon>Bacillota</taxon>
        <taxon>Clostridia</taxon>
        <taxon>Eubacteriales</taxon>
        <taxon>Clostridiaceae</taxon>
        <taxon>Clostridium</taxon>
    </lineage>
</organism>
<sequence>MNNKWNFEMNEKTLNIYRNLSSQIDKVFRHTRQGSIKTRYRYQDGMNHFAKFLAEIFKKQNLNKIEDKHLQIK</sequence>
<keyword evidence="2" id="KW-1185">Reference proteome</keyword>
<dbReference type="GeneID" id="303562221"/>
<reference evidence="1" key="1">
    <citation type="submission" date="2022-06" db="EMBL/GenBank/DDBJ databases">
        <authorList>
            <person name="Holder M.E."/>
            <person name="Ajami N.J."/>
            <person name="Petrosino J.F."/>
        </authorList>
    </citation>
    <scope>NUCLEOTIDE SEQUENCE</scope>
    <source>
        <strain evidence="1">RMA 8861</strain>
    </source>
</reference>
<dbReference type="EMBL" id="CP099799">
    <property type="protein sequence ID" value="USS00527.1"/>
    <property type="molecule type" value="Genomic_DNA"/>
</dbReference>
<evidence type="ECO:0008006" key="3">
    <source>
        <dbReference type="Google" id="ProtNLM"/>
    </source>
</evidence>
<accession>A0ABY5B1L9</accession>